<evidence type="ECO:0000256" key="12">
    <source>
        <dbReference type="PIRNR" id="PIRNR006250"/>
    </source>
</evidence>
<dbReference type="UniPathway" id="UPA00253">
    <property type="reaction ID" value="UER00331"/>
</dbReference>
<evidence type="ECO:0000256" key="3">
    <source>
        <dbReference type="ARBA" id="ARBA00009400"/>
    </source>
</evidence>
<protein>
    <recommendedName>
        <fullName evidence="11">Probable nicotinate-nucleotide pyrophosphorylase [carboxylating]</fullName>
        <ecNumber evidence="5">2.4.2.19</ecNumber>
    </recommendedName>
    <alternativeName>
        <fullName evidence="9">Quinolinate phosphoribosyltransferase [decarboxylating]</fullName>
    </alternativeName>
</protein>
<comment type="similarity">
    <text evidence="3 12">Belongs to the NadC/ModD family.</text>
</comment>
<evidence type="ECO:0000256" key="10">
    <source>
        <dbReference type="ARBA" id="ARBA00047445"/>
    </source>
</evidence>
<dbReference type="PANTHER" id="PTHR32179">
    <property type="entry name" value="NICOTINATE-NUCLEOTIDE PYROPHOSPHORYLASE [CARBOXYLATING]"/>
    <property type="match status" value="1"/>
</dbReference>
<dbReference type="SUPFAM" id="SSF51690">
    <property type="entry name" value="Nicotinate/Quinolinate PRTase C-terminal domain-like"/>
    <property type="match status" value="1"/>
</dbReference>
<dbReference type="Pfam" id="PF01729">
    <property type="entry name" value="QRPTase_C"/>
    <property type="match status" value="1"/>
</dbReference>
<feature type="domain" description="Quinolinate phosphoribosyl transferase C-terminal" evidence="14">
    <location>
        <begin position="108"/>
        <end position="276"/>
    </location>
</feature>
<sequence>MRQVAEFLVRLALAEDIGPGDITTKGAIPASLKARAVIRAKEAGIIAGLPVAKAVFASLDKKIRFVPKIKDGAPVKPGTIVAELSGPARGILTGERTALNFLQHLSGIATLTNRYVKKLRSAKSRAIILDTRKTIPGLRQLEKYAVRLGGAANHRLGLHDAFLIKDNHIKLAGGITPAIQAIKKEYRLKKGPEVEVKNLAEAREAIAAGASRLLLDNMDIKILRQAVKLCRRAKVASEASGGINLGNLRAVATSGADYISIGALTHSAPALDINLKII</sequence>
<feature type="binding site" evidence="13">
    <location>
        <position position="216"/>
    </location>
    <ligand>
        <name>substrate</name>
    </ligand>
</feature>
<feature type="binding site" evidence="13">
    <location>
        <position position="155"/>
    </location>
    <ligand>
        <name>substrate</name>
    </ligand>
</feature>
<reference evidence="16 17" key="1">
    <citation type="journal article" date="2016" name="Nat. Commun.">
        <title>Thousands of microbial genomes shed light on interconnected biogeochemical processes in an aquifer system.</title>
        <authorList>
            <person name="Anantharaman K."/>
            <person name="Brown C.T."/>
            <person name="Hug L.A."/>
            <person name="Sharon I."/>
            <person name="Castelle C.J."/>
            <person name="Probst A.J."/>
            <person name="Thomas B.C."/>
            <person name="Singh A."/>
            <person name="Wilkins M.J."/>
            <person name="Karaoz U."/>
            <person name="Brodie E.L."/>
            <person name="Williams K.H."/>
            <person name="Hubbard S.S."/>
            <person name="Banfield J.F."/>
        </authorList>
    </citation>
    <scope>NUCLEOTIDE SEQUENCE [LARGE SCALE GENOMIC DNA]</scope>
</reference>
<dbReference type="Pfam" id="PF02749">
    <property type="entry name" value="QRPTase_N"/>
    <property type="match status" value="1"/>
</dbReference>
<dbReference type="InterPro" id="IPR013785">
    <property type="entry name" value="Aldolase_TIM"/>
</dbReference>
<evidence type="ECO:0000256" key="2">
    <source>
        <dbReference type="ARBA" id="ARBA00004893"/>
    </source>
</evidence>
<dbReference type="Gene3D" id="3.20.20.70">
    <property type="entry name" value="Aldolase class I"/>
    <property type="match status" value="1"/>
</dbReference>
<evidence type="ECO:0000256" key="7">
    <source>
        <dbReference type="ARBA" id="ARBA00022676"/>
    </source>
</evidence>
<evidence type="ECO:0000313" key="17">
    <source>
        <dbReference type="Proteomes" id="UP000178951"/>
    </source>
</evidence>
<dbReference type="GO" id="GO:0004514">
    <property type="term" value="F:nicotinate-nucleotide diphosphorylase (carboxylating) activity"/>
    <property type="evidence" value="ECO:0007669"/>
    <property type="project" value="UniProtKB-EC"/>
</dbReference>
<evidence type="ECO:0000259" key="15">
    <source>
        <dbReference type="Pfam" id="PF02749"/>
    </source>
</evidence>
<proteinExistence type="inferred from homology"/>
<dbReference type="PANTHER" id="PTHR32179:SF3">
    <property type="entry name" value="NICOTINATE-NUCLEOTIDE PYROPHOSPHORYLASE [CARBOXYLATING]"/>
    <property type="match status" value="1"/>
</dbReference>
<dbReference type="GO" id="GO:0034213">
    <property type="term" value="P:quinolinate catabolic process"/>
    <property type="evidence" value="ECO:0007669"/>
    <property type="project" value="TreeGrafter"/>
</dbReference>
<evidence type="ECO:0000256" key="4">
    <source>
        <dbReference type="ARBA" id="ARBA00011218"/>
    </source>
</evidence>
<feature type="binding site" evidence="13">
    <location>
        <position position="165"/>
    </location>
    <ligand>
        <name>substrate</name>
    </ligand>
</feature>
<dbReference type="InterPro" id="IPR022412">
    <property type="entry name" value="Quinolinate_PRibosylTrfase_N"/>
</dbReference>
<dbReference type="NCBIfam" id="TIGR00078">
    <property type="entry name" value="nadC"/>
    <property type="match status" value="1"/>
</dbReference>
<comment type="caution">
    <text evidence="16">The sequence shown here is derived from an EMBL/GenBank/DDBJ whole genome shotgun (WGS) entry which is preliminary data.</text>
</comment>
<dbReference type="GO" id="GO:0009435">
    <property type="term" value="P:NAD+ biosynthetic process"/>
    <property type="evidence" value="ECO:0007669"/>
    <property type="project" value="UniProtKB-UniPathway"/>
</dbReference>
<dbReference type="InterPro" id="IPR004393">
    <property type="entry name" value="NadC"/>
</dbReference>
<keyword evidence="8 12" id="KW-0808">Transferase</keyword>
<dbReference type="PIRSF" id="PIRSF006250">
    <property type="entry name" value="NadC_ModD"/>
    <property type="match status" value="1"/>
</dbReference>
<feature type="binding site" evidence="13">
    <location>
        <position position="96"/>
    </location>
    <ligand>
        <name>substrate</name>
    </ligand>
</feature>
<keyword evidence="7 12" id="KW-0328">Glycosyltransferase</keyword>
<evidence type="ECO:0000256" key="13">
    <source>
        <dbReference type="PIRSR" id="PIRSR006250-1"/>
    </source>
</evidence>
<dbReference type="FunFam" id="3.90.1170.20:FF:000001">
    <property type="entry name" value="Nicotinate-nucleotide diphosphorylase (Carboxylating)"/>
    <property type="match status" value="1"/>
</dbReference>
<dbReference type="Proteomes" id="UP000178951">
    <property type="component" value="Unassembled WGS sequence"/>
</dbReference>
<comment type="catalytic activity">
    <reaction evidence="10">
        <text>nicotinate beta-D-ribonucleotide + CO2 + diphosphate = quinolinate + 5-phospho-alpha-D-ribose 1-diphosphate + 2 H(+)</text>
        <dbReference type="Rhea" id="RHEA:12733"/>
        <dbReference type="ChEBI" id="CHEBI:15378"/>
        <dbReference type="ChEBI" id="CHEBI:16526"/>
        <dbReference type="ChEBI" id="CHEBI:29959"/>
        <dbReference type="ChEBI" id="CHEBI:33019"/>
        <dbReference type="ChEBI" id="CHEBI:57502"/>
        <dbReference type="ChEBI" id="CHEBI:58017"/>
        <dbReference type="EC" id="2.4.2.19"/>
    </reaction>
</comment>
<dbReference type="CDD" id="cd01572">
    <property type="entry name" value="QPRTase"/>
    <property type="match status" value="1"/>
</dbReference>
<feature type="binding site" evidence="13">
    <location>
        <begin position="240"/>
        <end position="242"/>
    </location>
    <ligand>
        <name>substrate</name>
    </ligand>
</feature>
<comment type="function">
    <text evidence="1">Involved in the catabolism of quinolinic acid (QA).</text>
</comment>
<evidence type="ECO:0000259" key="14">
    <source>
        <dbReference type="Pfam" id="PF01729"/>
    </source>
</evidence>
<evidence type="ECO:0000256" key="9">
    <source>
        <dbReference type="ARBA" id="ARBA00033102"/>
    </source>
</evidence>
<dbReference type="InterPro" id="IPR027277">
    <property type="entry name" value="NadC/ModD"/>
</dbReference>
<evidence type="ECO:0000256" key="1">
    <source>
        <dbReference type="ARBA" id="ARBA00003237"/>
    </source>
</evidence>
<name>A0A1F4TUX5_UNCSA</name>
<feature type="binding site" evidence="13">
    <location>
        <begin position="131"/>
        <end position="133"/>
    </location>
    <ligand>
        <name>substrate</name>
    </ligand>
</feature>
<accession>A0A1F4TUX5</accession>
<comment type="pathway">
    <text evidence="2">Cofactor biosynthesis; NAD(+) biosynthesis; nicotinate D-ribonucleotide from quinolinate: step 1/1.</text>
</comment>
<dbReference type="GO" id="GO:0005737">
    <property type="term" value="C:cytoplasm"/>
    <property type="evidence" value="ECO:0007669"/>
    <property type="project" value="TreeGrafter"/>
</dbReference>
<evidence type="ECO:0000313" key="16">
    <source>
        <dbReference type="EMBL" id="OGC36360.1"/>
    </source>
</evidence>
<dbReference type="InterPro" id="IPR002638">
    <property type="entry name" value="Quinolinate_PRibosylTrfase_C"/>
</dbReference>
<feature type="domain" description="Quinolinate phosphoribosyl transferase N-terminal" evidence="15">
    <location>
        <begin position="21"/>
        <end position="106"/>
    </location>
</feature>
<evidence type="ECO:0000256" key="5">
    <source>
        <dbReference type="ARBA" id="ARBA00011944"/>
    </source>
</evidence>
<dbReference type="EC" id="2.4.2.19" evidence="5"/>
<gene>
    <name evidence="16" type="ORF">A2311_02335</name>
</gene>
<dbReference type="InterPro" id="IPR037128">
    <property type="entry name" value="Quinolinate_PRibosylTase_N_sf"/>
</dbReference>
<dbReference type="SUPFAM" id="SSF54675">
    <property type="entry name" value="Nicotinate/Quinolinate PRTase N-terminal domain-like"/>
    <property type="match status" value="1"/>
</dbReference>
<dbReference type="EMBL" id="MEUF01000015">
    <property type="protein sequence ID" value="OGC36360.1"/>
    <property type="molecule type" value="Genomic_DNA"/>
</dbReference>
<comment type="subunit">
    <text evidence="4">Hexamer formed by 3 homodimers.</text>
</comment>
<dbReference type="STRING" id="1802583.A2311_02335"/>
<dbReference type="AlphaFoldDB" id="A0A1F4TUX5"/>
<evidence type="ECO:0000256" key="6">
    <source>
        <dbReference type="ARBA" id="ARBA00022642"/>
    </source>
</evidence>
<feature type="binding site" evidence="13">
    <location>
        <position position="195"/>
    </location>
    <ligand>
        <name>substrate</name>
    </ligand>
</feature>
<feature type="binding site" evidence="13">
    <location>
        <begin position="261"/>
        <end position="263"/>
    </location>
    <ligand>
        <name>substrate</name>
    </ligand>
</feature>
<organism evidence="16 17">
    <name type="scientific">candidate division WOR-1 bacterium RIFOXYB2_FULL_48_7</name>
    <dbReference type="NCBI Taxonomy" id="1802583"/>
    <lineage>
        <taxon>Bacteria</taxon>
        <taxon>Bacillati</taxon>
        <taxon>Saganbacteria</taxon>
    </lineage>
</organism>
<dbReference type="InterPro" id="IPR036068">
    <property type="entry name" value="Nicotinate_pribotase-like_C"/>
</dbReference>
<evidence type="ECO:0000256" key="8">
    <source>
        <dbReference type="ARBA" id="ARBA00022679"/>
    </source>
</evidence>
<keyword evidence="6" id="KW-0662">Pyridine nucleotide biosynthesis</keyword>
<evidence type="ECO:0000256" key="11">
    <source>
        <dbReference type="ARBA" id="ARBA00069173"/>
    </source>
</evidence>
<dbReference type="Gene3D" id="3.90.1170.20">
    <property type="entry name" value="Quinolinate phosphoribosyl transferase, N-terminal domain"/>
    <property type="match status" value="1"/>
</dbReference>
<dbReference type="FunFam" id="3.20.20.70:FF:000030">
    <property type="entry name" value="Nicotinate-nucleotide pyrophosphorylase, carboxylating"/>
    <property type="match status" value="1"/>
</dbReference>